<accession>A0A1M7TD33</accession>
<dbReference type="InterPro" id="IPR014986">
    <property type="entry name" value="XkdN-like"/>
</dbReference>
<dbReference type="RefSeq" id="WP_072772299.1">
    <property type="nucleotide sequence ID" value="NZ_FRDN01000006.1"/>
</dbReference>
<reference evidence="2" key="1">
    <citation type="submission" date="2016-12" db="EMBL/GenBank/DDBJ databases">
        <authorList>
            <person name="Varghese N."/>
            <person name="Submissions S."/>
        </authorList>
    </citation>
    <scope>NUCLEOTIDE SEQUENCE [LARGE SCALE GENOMIC DNA]</scope>
    <source>
        <strain evidence="2">DSM 11544</strain>
    </source>
</reference>
<dbReference type="STRING" id="1121395.SAMN02745215_01807"/>
<evidence type="ECO:0000313" key="1">
    <source>
        <dbReference type="EMBL" id="SHN68571.1"/>
    </source>
</evidence>
<dbReference type="AlphaFoldDB" id="A0A1M7TD33"/>
<sequence length="126" mass="14148">MDTLELLLKGERPNMPEKEIKLKRLSKACGGDIIFRLRALSFNRVAEIKNSHAGGDMEVHILLAGVISPDLKSEDLKQKYNAVTPLEMIKTMLLPGEIEDISREIEKLSGYRVTTVEEVKKNRVGS</sequence>
<gene>
    <name evidence="1" type="ORF">SAMN02745215_01807</name>
</gene>
<dbReference type="Pfam" id="PF08890">
    <property type="entry name" value="Phage_TAC_5"/>
    <property type="match status" value="1"/>
</dbReference>
<protein>
    <submittedName>
        <fullName evidence="1">Phage XkdN-like tail assembly chaperone protein, TAC</fullName>
    </submittedName>
</protein>
<dbReference type="Proteomes" id="UP000184010">
    <property type="component" value="Unassembled WGS sequence"/>
</dbReference>
<dbReference type="InterPro" id="IPR038559">
    <property type="entry name" value="XkdN-like_sf"/>
</dbReference>
<proteinExistence type="predicted"/>
<dbReference type="EMBL" id="FRDN01000006">
    <property type="protein sequence ID" value="SHN68571.1"/>
    <property type="molecule type" value="Genomic_DNA"/>
</dbReference>
<evidence type="ECO:0000313" key="2">
    <source>
        <dbReference type="Proteomes" id="UP000184010"/>
    </source>
</evidence>
<keyword evidence="2" id="KW-1185">Reference proteome</keyword>
<dbReference type="Gene3D" id="3.30.2220.30">
    <property type="match status" value="1"/>
</dbReference>
<name>A0A1M7TD33_9FIRM</name>
<organism evidence="1 2">
    <name type="scientific">Desulfitobacterium chlororespirans DSM 11544</name>
    <dbReference type="NCBI Taxonomy" id="1121395"/>
    <lineage>
        <taxon>Bacteria</taxon>
        <taxon>Bacillati</taxon>
        <taxon>Bacillota</taxon>
        <taxon>Clostridia</taxon>
        <taxon>Eubacteriales</taxon>
        <taxon>Desulfitobacteriaceae</taxon>
        <taxon>Desulfitobacterium</taxon>
    </lineage>
</organism>